<dbReference type="InterPro" id="IPR003599">
    <property type="entry name" value="Ig_sub"/>
</dbReference>
<dbReference type="GO" id="GO:0042113">
    <property type="term" value="P:B cell activation"/>
    <property type="evidence" value="ECO:0007669"/>
    <property type="project" value="TreeGrafter"/>
</dbReference>
<reference evidence="3 4" key="1">
    <citation type="submission" date="2019-09" db="EMBL/GenBank/DDBJ databases">
        <title>Bird 10,000 Genomes (B10K) Project - Family phase.</title>
        <authorList>
            <person name="Zhang G."/>
        </authorList>
    </citation>
    <scope>NUCLEOTIDE SEQUENCE [LARGE SCALE GENOMIC DNA]</scope>
    <source>
        <strain evidence="3">B10K-DU-030-41</strain>
        <tissue evidence="3">Muscle</tissue>
    </source>
</reference>
<name>A0A7K7TK08_9TYRA</name>
<dbReference type="SMART" id="SM00408">
    <property type="entry name" value="IGc2"/>
    <property type="match status" value="3"/>
</dbReference>
<dbReference type="InterPro" id="IPR013783">
    <property type="entry name" value="Ig-like_fold"/>
</dbReference>
<comment type="caution">
    <text evidence="3">The sequence shown here is derived from an EMBL/GenBank/DDBJ whole genome shotgun (WGS) entry which is preliminary data.</text>
</comment>
<feature type="domain" description="Ig-like" evidence="2">
    <location>
        <begin position="409"/>
        <end position="491"/>
    </location>
</feature>
<dbReference type="GO" id="GO:0019903">
    <property type="term" value="F:protein phosphatase binding"/>
    <property type="evidence" value="ECO:0007669"/>
    <property type="project" value="TreeGrafter"/>
</dbReference>
<dbReference type="GO" id="GO:0042609">
    <property type="term" value="F:CD4 receptor binding"/>
    <property type="evidence" value="ECO:0007669"/>
    <property type="project" value="TreeGrafter"/>
</dbReference>
<dbReference type="InterPro" id="IPR007110">
    <property type="entry name" value="Ig-like_dom"/>
</dbReference>
<dbReference type="InterPro" id="IPR036179">
    <property type="entry name" value="Ig-like_dom_sf"/>
</dbReference>
<dbReference type="OrthoDB" id="9446970at2759"/>
<dbReference type="Gene3D" id="2.60.40.10">
    <property type="entry name" value="Immunoglobulins"/>
    <property type="match status" value="4"/>
</dbReference>
<dbReference type="EMBL" id="VZSY01006086">
    <property type="protein sequence ID" value="NXA16636.1"/>
    <property type="molecule type" value="Genomic_DNA"/>
</dbReference>
<proteinExistence type="predicted"/>
<keyword evidence="4" id="KW-1185">Reference proteome</keyword>
<feature type="domain" description="Ig-like" evidence="2">
    <location>
        <begin position="236"/>
        <end position="317"/>
    </location>
</feature>
<dbReference type="CDD" id="cd00096">
    <property type="entry name" value="Ig"/>
    <property type="match status" value="3"/>
</dbReference>
<feature type="domain" description="Ig-like" evidence="2">
    <location>
        <begin position="322"/>
        <end position="402"/>
    </location>
</feature>
<dbReference type="PANTHER" id="PTHR46958:SF1">
    <property type="entry name" value="B-CELL RECEPTOR CD22"/>
    <property type="match status" value="1"/>
</dbReference>
<feature type="non-terminal residue" evidence="3">
    <location>
        <position position="1"/>
    </location>
</feature>
<dbReference type="GO" id="GO:0055037">
    <property type="term" value="C:recycling endosome"/>
    <property type="evidence" value="ECO:0007669"/>
    <property type="project" value="TreeGrafter"/>
</dbReference>
<dbReference type="SMART" id="SM00409">
    <property type="entry name" value="IG"/>
    <property type="match status" value="3"/>
</dbReference>
<dbReference type="SUPFAM" id="SSF48726">
    <property type="entry name" value="Immunoglobulin"/>
    <property type="match status" value="2"/>
</dbReference>
<dbReference type="Proteomes" id="UP000589485">
    <property type="component" value="Unassembled WGS sequence"/>
</dbReference>
<organism evidence="3 4">
    <name type="scientific">Sapayoa aenigma</name>
    <name type="common">broad-billed sapayoa</name>
    <dbReference type="NCBI Taxonomy" id="239371"/>
    <lineage>
        <taxon>Eukaryota</taxon>
        <taxon>Metazoa</taxon>
        <taxon>Chordata</taxon>
        <taxon>Craniata</taxon>
        <taxon>Vertebrata</taxon>
        <taxon>Euteleostomi</taxon>
        <taxon>Archelosauria</taxon>
        <taxon>Archosauria</taxon>
        <taxon>Dinosauria</taxon>
        <taxon>Saurischia</taxon>
        <taxon>Theropoda</taxon>
        <taxon>Coelurosauria</taxon>
        <taxon>Aves</taxon>
        <taxon>Neognathae</taxon>
        <taxon>Neoaves</taxon>
        <taxon>Telluraves</taxon>
        <taxon>Australaves</taxon>
        <taxon>Passeriformes</taxon>
        <taxon>Tyrannidae</taxon>
        <taxon>Sapayoa</taxon>
    </lineage>
</organism>
<dbReference type="GO" id="GO:0050859">
    <property type="term" value="P:negative regulation of B cell receptor signaling pathway"/>
    <property type="evidence" value="ECO:0007669"/>
    <property type="project" value="TreeGrafter"/>
</dbReference>
<sequence>GPCDLILPHVGDGDAGTYGLRLEAGRRRRSPPPLKWMHLVTLNVTNAHPAPHLWPAPAPLFEGHPSSFGCWVPRPCPKDHLTLTWEGPLAKEPWTHVNSWTPAAAVTPHPVLGTLLTANALWKHDGTTLNCTLRGARGETLTWASRLLQVHCEISGGGGGEGLMGVPEGVSQLPHMRGWVAGGEASECVQEAGRELLGETSGWGIFGVPWDAYGVMEERVGPEVVRTGLCIPPDAPQDLAVEVTPSPTIREGQEVTLRCRARANPPPTYTWLRGDQVLPSGSTHLLLWQISADDAGAYRCRAANELGTTESSPAHIDVLYPPRSATVTPLSPLPALLGAQVTLRCDLGPARPPPTILWLQGGAGTPGGLGDTLRFQATPEASGTYSCEGRNAGGATRSPPFTVVIWYPPRAVQVLQSPRGPVVAGEGPVRLQCRVGAAEPPQVTVTWFKDGQILPGPSSELVLPGPSPSDAARYLCEARNKGGVTRSPALTLDVHCESSHPKHPPKGLPQELGP</sequence>
<dbReference type="GO" id="GO:0033691">
    <property type="term" value="F:sialic acid binding"/>
    <property type="evidence" value="ECO:0007669"/>
    <property type="project" value="TreeGrafter"/>
</dbReference>
<dbReference type="GO" id="GO:0005769">
    <property type="term" value="C:early endosome"/>
    <property type="evidence" value="ECO:0007669"/>
    <property type="project" value="TreeGrafter"/>
</dbReference>
<feature type="non-terminal residue" evidence="3">
    <location>
        <position position="514"/>
    </location>
</feature>
<evidence type="ECO:0000313" key="3">
    <source>
        <dbReference type="EMBL" id="NXA16636.1"/>
    </source>
</evidence>
<evidence type="ECO:0000313" key="4">
    <source>
        <dbReference type="Proteomes" id="UP000589485"/>
    </source>
</evidence>
<dbReference type="GO" id="GO:0030888">
    <property type="term" value="P:regulation of B cell proliferation"/>
    <property type="evidence" value="ECO:0007669"/>
    <property type="project" value="TreeGrafter"/>
</dbReference>
<dbReference type="AlphaFoldDB" id="A0A7K7TK08"/>
<dbReference type="Pfam" id="PF13895">
    <property type="entry name" value="Ig_2"/>
    <property type="match status" value="3"/>
</dbReference>
<dbReference type="GO" id="GO:0009897">
    <property type="term" value="C:external side of plasma membrane"/>
    <property type="evidence" value="ECO:0007669"/>
    <property type="project" value="TreeGrafter"/>
</dbReference>
<dbReference type="PROSITE" id="PS50835">
    <property type="entry name" value="IG_LIKE"/>
    <property type="match status" value="3"/>
</dbReference>
<feature type="region of interest" description="Disordered" evidence="1">
    <location>
        <begin position="495"/>
        <end position="514"/>
    </location>
</feature>
<dbReference type="InterPro" id="IPR003598">
    <property type="entry name" value="Ig_sub2"/>
</dbReference>
<gene>
    <name evidence="3" type="primary">Siglec1_2</name>
    <name evidence="3" type="ORF">SAPAEN_R15439</name>
</gene>
<dbReference type="PANTHER" id="PTHR46958">
    <property type="entry name" value="B-CELL RECEPTOR CD22"/>
    <property type="match status" value="1"/>
</dbReference>
<accession>A0A7K7TK08</accession>
<protein>
    <submittedName>
        <fullName evidence="3">SN protein</fullName>
    </submittedName>
</protein>
<evidence type="ECO:0000256" key="1">
    <source>
        <dbReference type="SAM" id="MobiDB-lite"/>
    </source>
</evidence>
<evidence type="ECO:0000259" key="2">
    <source>
        <dbReference type="PROSITE" id="PS50835"/>
    </source>
</evidence>
<dbReference type="GO" id="GO:0070062">
    <property type="term" value="C:extracellular exosome"/>
    <property type="evidence" value="ECO:0007669"/>
    <property type="project" value="TreeGrafter"/>
</dbReference>